<dbReference type="Proteomes" id="UP000236319">
    <property type="component" value="Unassembled WGS sequence"/>
</dbReference>
<dbReference type="GeneID" id="39873944"/>
<reference evidence="2 3" key="1">
    <citation type="journal article" date="2017" name="BMC Genomics">
        <title>Whole-genome assembly of Babesia ovata and comparative genomics between closely related pathogens.</title>
        <authorList>
            <person name="Yamagishi J."/>
            <person name="Asada M."/>
            <person name="Hakimi H."/>
            <person name="Tanaka T.Q."/>
            <person name="Sugimoto C."/>
            <person name="Kawazu S."/>
        </authorList>
    </citation>
    <scope>NUCLEOTIDE SEQUENCE [LARGE SCALE GENOMIC DNA]</scope>
    <source>
        <strain evidence="2 3">Miyake</strain>
    </source>
</reference>
<dbReference type="RefSeq" id="XP_028866417.1">
    <property type="nucleotide sequence ID" value="XM_029010584.1"/>
</dbReference>
<accession>A0A2H6KB03</accession>
<proteinExistence type="predicted"/>
<sequence>MGGKATDAGDASGAAVTHNSAEGEAQCDGSTGKFDAKWQAKCEEEIRRRGLQLRGESLPNIADIKMTYREAWRTGKQGCLGVRRNLWDPHLFSGTWYFVCDGTDPNNFLVLHAHNAELKWKRVIISMWELIDGFWVGNKCRVLYQPRNDDGSVSSSSAKTMVIEGFAREFYMAMIKCIHESQVRLQLMQIELKSLQDQFSRSKASPCKAAAPRCKRTSVTYSDARLAAAGLNSSALAYNETAKLNHSHDGEGEQRA</sequence>
<dbReference type="OrthoDB" id="360686at2759"/>
<dbReference type="VEuPathDB" id="PiroplasmaDB:BOVATA_016670"/>
<organism evidence="2 3">
    <name type="scientific">Babesia ovata</name>
    <dbReference type="NCBI Taxonomy" id="189622"/>
    <lineage>
        <taxon>Eukaryota</taxon>
        <taxon>Sar</taxon>
        <taxon>Alveolata</taxon>
        <taxon>Apicomplexa</taxon>
        <taxon>Aconoidasida</taxon>
        <taxon>Piroplasmida</taxon>
        <taxon>Babesiidae</taxon>
        <taxon>Babesia</taxon>
    </lineage>
</organism>
<protein>
    <submittedName>
        <fullName evidence="2">Armadillo interacting protein, putative</fullName>
    </submittedName>
</protein>
<feature type="region of interest" description="Disordered" evidence="1">
    <location>
        <begin position="1"/>
        <end position="29"/>
    </location>
</feature>
<dbReference type="AlphaFoldDB" id="A0A2H6KB03"/>
<evidence type="ECO:0000256" key="1">
    <source>
        <dbReference type="SAM" id="MobiDB-lite"/>
    </source>
</evidence>
<comment type="caution">
    <text evidence="2">The sequence shown here is derived from an EMBL/GenBank/DDBJ whole genome shotgun (WGS) entry which is preliminary data.</text>
</comment>
<evidence type="ECO:0000313" key="2">
    <source>
        <dbReference type="EMBL" id="GBE60174.1"/>
    </source>
</evidence>
<evidence type="ECO:0000313" key="3">
    <source>
        <dbReference type="Proteomes" id="UP000236319"/>
    </source>
</evidence>
<keyword evidence="3" id="KW-1185">Reference proteome</keyword>
<name>A0A2H6KB03_9APIC</name>
<gene>
    <name evidence="2" type="ORF">BOVATA_016670</name>
</gene>
<dbReference type="EMBL" id="BDSA01000002">
    <property type="protein sequence ID" value="GBE60174.1"/>
    <property type="molecule type" value="Genomic_DNA"/>
</dbReference>